<dbReference type="SUPFAM" id="SSF46689">
    <property type="entry name" value="Homeodomain-like"/>
    <property type="match status" value="1"/>
</dbReference>
<sequence length="455" mass="50838">MTHPNALLTPRARLRLARLIVEDGYPATIAAKMFMVSPITARKWAGRYREEGEFGMQDRSSKPHRIPGRTPEHVKKKIINLRWRLRLGPAQIAARLGLSTSTVHAVLVRCRVNRLSHIDRVTGEPLRRYEHPHPGSLIHVDVTKFGNIPDGGGHRYVGRQQGARNKLATPGLPRGKDHKPRTGTAFVHTVIDDHSRVAYAEIWSDEQASTAVGVLERAVAWFAERGVTVERVLSDNGSAYRSHAWRDFCARLGIRHKRTRPYRPQTNGKIERFHRTLGDGWAYARFYGSEAERRLALPGWLHFYNHHRHHSAIGGVPFDRLNNVPGHHTRIHPRRHFQSRLGSNLHRRTPRTRNLTSVRASRSMSGWDGPVASRSLAVRPRCLGCARGCRYPPLPSSTLDNAAAVIAADARAGLFGPVRLARPSACLGEISGGRINGGASPPFVRVKAEALLQKS</sequence>
<accession>A0A1C8Y8N6</accession>
<name>A0A1C8Y8N6_PSEAI</name>
<dbReference type="Pfam" id="PF13565">
    <property type="entry name" value="HTH_32"/>
    <property type="match status" value="1"/>
</dbReference>
<feature type="domain" description="Integrase catalytic" evidence="1">
    <location>
        <begin position="166"/>
        <end position="325"/>
    </location>
</feature>
<organism evidence="2">
    <name type="scientific">Pseudomonas aeruginosa</name>
    <dbReference type="NCBI Taxonomy" id="287"/>
    <lineage>
        <taxon>Bacteria</taxon>
        <taxon>Pseudomonadati</taxon>
        <taxon>Pseudomonadota</taxon>
        <taxon>Gammaproteobacteria</taxon>
        <taxon>Pseudomonadales</taxon>
        <taxon>Pseudomonadaceae</taxon>
        <taxon>Pseudomonas</taxon>
    </lineage>
</organism>
<dbReference type="InterPro" id="IPR012337">
    <property type="entry name" value="RNaseH-like_sf"/>
</dbReference>
<dbReference type="NCBIfam" id="NF033577">
    <property type="entry name" value="transpos_IS481"/>
    <property type="match status" value="1"/>
</dbReference>
<dbReference type="PANTHER" id="PTHR35004:SF6">
    <property type="entry name" value="TRANSPOSASE"/>
    <property type="match status" value="1"/>
</dbReference>
<dbReference type="AlphaFoldDB" id="A0A1C8Y8N6"/>
<dbReference type="InterPro" id="IPR001584">
    <property type="entry name" value="Integrase_cat-core"/>
</dbReference>
<dbReference type="InterPro" id="IPR047656">
    <property type="entry name" value="IS481-like_transpos"/>
</dbReference>
<dbReference type="PROSITE" id="PS50994">
    <property type="entry name" value="INTEGRASE"/>
    <property type="match status" value="1"/>
</dbReference>
<evidence type="ECO:0000259" key="1">
    <source>
        <dbReference type="PROSITE" id="PS50994"/>
    </source>
</evidence>
<proteinExistence type="predicted"/>
<dbReference type="GO" id="GO:0015074">
    <property type="term" value="P:DNA integration"/>
    <property type="evidence" value="ECO:0007669"/>
    <property type="project" value="InterPro"/>
</dbReference>
<protein>
    <submittedName>
        <fullName evidence="2">Chimeric transposase</fullName>
    </submittedName>
</protein>
<dbReference type="EMBL" id="KX169264">
    <property type="protein sequence ID" value="AOH95605.1"/>
    <property type="molecule type" value="Genomic_DNA"/>
</dbReference>
<dbReference type="Pfam" id="PF00665">
    <property type="entry name" value="rve"/>
    <property type="match status" value="1"/>
</dbReference>
<evidence type="ECO:0000313" key="2">
    <source>
        <dbReference type="EMBL" id="AOH95605.1"/>
    </source>
</evidence>
<reference evidence="2" key="1">
    <citation type="submission" date="2016-05" db="EMBL/GenBank/DDBJ databases">
        <title>First complete sequence of an IncU plasmid harboring blaKPC-2 from Brazil.</title>
        <authorList>
            <person name="Pereira M.O."/>
            <person name="Campos J.C."/>
            <person name="Sampaio J.L.M."/>
        </authorList>
    </citation>
    <scope>NUCLEOTIDE SEQUENCE</scope>
    <source>
        <strain evidence="2">D5170990</strain>
        <plasmid evidence="2">pD5170990</plasmid>
    </source>
</reference>
<dbReference type="GO" id="GO:0003676">
    <property type="term" value="F:nucleic acid binding"/>
    <property type="evidence" value="ECO:0007669"/>
    <property type="project" value="InterPro"/>
</dbReference>
<dbReference type="InterPro" id="IPR009057">
    <property type="entry name" value="Homeodomain-like_sf"/>
</dbReference>
<geneLocation type="plasmid" evidence="2">
    <name>pD5170990</name>
</geneLocation>
<keyword evidence="2" id="KW-0614">Plasmid</keyword>
<gene>
    <name evidence="2" type="ORF">A7A22_0010</name>
</gene>
<dbReference type="InterPro" id="IPR036397">
    <property type="entry name" value="RNaseH_sf"/>
</dbReference>
<dbReference type="SUPFAM" id="SSF53098">
    <property type="entry name" value="Ribonuclease H-like"/>
    <property type="match status" value="1"/>
</dbReference>
<dbReference type="PANTHER" id="PTHR35004">
    <property type="entry name" value="TRANSPOSASE RV3428C-RELATED"/>
    <property type="match status" value="1"/>
</dbReference>
<dbReference type="Gene3D" id="3.30.420.10">
    <property type="entry name" value="Ribonuclease H-like superfamily/Ribonuclease H"/>
    <property type="match status" value="1"/>
</dbReference>